<feature type="region of interest" description="Disordered" evidence="1">
    <location>
        <begin position="66"/>
        <end position="94"/>
    </location>
</feature>
<dbReference type="InterPro" id="IPR056703">
    <property type="entry name" value="DUF7801"/>
</dbReference>
<evidence type="ECO:0000256" key="1">
    <source>
        <dbReference type="SAM" id="MobiDB-lite"/>
    </source>
</evidence>
<evidence type="ECO:0000259" key="2">
    <source>
        <dbReference type="Pfam" id="PF15456"/>
    </source>
</evidence>
<feature type="region of interest" description="Disordered" evidence="1">
    <location>
        <begin position="234"/>
        <end position="263"/>
    </location>
</feature>
<accession>A0A6A7B2X4</accession>
<dbReference type="SUPFAM" id="SSF57997">
    <property type="entry name" value="Tropomyosin"/>
    <property type="match status" value="1"/>
</dbReference>
<dbReference type="Proteomes" id="UP000799423">
    <property type="component" value="Unassembled WGS sequence"/>
</dbReference>
<sequence length="1027" mass="115295">MTSNGLRTQYPYGNDGGLSPRPVYDFPSPTSNYPSGVGAASPSFFPMAYQISPRFGASAFIPPPDVFGDGRRQTVRSNGEYTPRDSRKRSSDALNTDPVAMHLLLETAMGDSQNFDILTVEEVDALKQEQKTLDARLGTVRKKLESETKIRDATRSLGRLASSKANGHKRATSSKSGSSVQEYDAKAQAELDASNKKVEEYIRDLLQIESRMRMIDMQLLMHTAAVLQLTHKNPRKANGDSDLEDRFGRPDSPASLNGYDMGRPKGARAVGEFDERSYYRSPENLDTLMNVLQNGTHHRSDSDARPNEALTTAAKRLEEMNEKLRALIVQANPERDSEYALPPLALEGTPDATTLERQLDFLDQGLRNISAEQANMWSKSRHSLAEVEGRLEGINNQLYAVLSKSNTESAEKIQPPPPITGGGSTDQLNYMEDSFYNLEQVQYALNNRIDDLQNRTGDSEDLGKAEKYETTLTGLWQTILRGEEEARERKRERRRLLAEDSDAEEQLSPDEDYEPNEAFSLLAFSAKVQWLFRRATSLKDKQSVLMRQIKQQRELNSKSDAQKEADFERLNTQVLSARSEKKTMENELERAMSQLQQFDETKVGADTRALQATQERNAGLEAQLINVQERIATFEAELKESRDRSLAYEAQLKDVQERAVALQRQAEDAEQRASSYEKELQDHQERSSTFNVQSREVQERSAAYEAQVRDAQERAISLEQKLREVQEQSHILENKLREAEDDARVEAAAVQAELSESSERIAQLTASLLAITTAKEAAEARSLDATNSLNAKEEEFRALEGEIVRLTTELTFAKAELDGAYGTRAQRAAASAADPAIKRELDDLMEKNQALADELEALRKVQDAASQSEAEARQSERTLKAELSGMAAEYEALTRDAIQNEKDRDTLELQIDRLRDEKEMLERELSDEKVKMLGVRSPGTPMQNGGSGGGGQLDMGATSIRMLREDFRKMMRERTAEGLKALRAEQEERRKLEATIRQLRKEVHPPQRSGLSRTTTMPTMASASTLQ</sequence>
<dbReference type="EMBL" id="MU006309">
    <property type="protein sequence ID" value="KAF2849840.1"/>
    <property type="molecule type" value="Genomic_DNA"/>
</dbReference>
<feature type="compositionally biased region" description="Basic and acidic residues" evidence="1">
    <location>
        <begin position="993"/>
        <end position="1005"/>
    </location>
</feature>
<keyword evidence="5" id="KW-1185">Reference proteome</keyword>
<reference evidence="4" key="1">
    <citation type="submission" date="2020-01" db="EMBL/GenBank/DDBJ databases">
        <authorList>
            <consortium name="DOE Joint Genome Institute"/>
            <person name="Haridas S."/>
            <person name="Albert R."/>
            <person name="Binder M."/>
            <person name="Bloem J."/>
            <person name="Labutti K."/>
            <person name="Salamov A."/>
            <person name="Andreopoulos B."/>
            <person name="Baker S.E."/>
            <person name="Barry K."/>
            <person name="Bills G."/>
            <person name="Bluhm B.H."/>
            <person name="Cannon C."/>
            <person name="Castanera R."/>
            <person name="Culley D.E."/>
            <person name="Daum C."/>
            <person name="Ezra D."/>
            <person name="Gonzalez J.B."/>
            <person name="Henrissat B."/>
            <person name="Kuo A."/>
            <person name="Liang C."/>
            <person name="Lipzen A."/>
            <person name="Lutzoni F."/>
            <person name="Magnuson J."/>
            <person name="Mondo S."/>
            <person name="Nolan M."/>
            <person name="Ohm R."/>
            <person name="Pangilinan J."/>
            <person name="Park H.-J."/>
            <person name="Ramirez L."/>
            <person name="Alfaro M."/>
            <person name="Sun H."/>
            <person name="Tritt A."/>
            <person name="Yoshinaga Y."/>
            <person name="Zwiers L.-H."/>
            <person name="Turgeon B.G."/>
            <person name="Goodwin S.B."/>
            <person name="Spatafora J.W."/>
            <person name="Crous P.W."/>
            <person name="Grigoriev I.V."/>
        </authorList>
    </citation>
    <scope>NUCLEOTIDE SEQUENCE</scope>
    <source>
        <strain evidence="4">IPT5</strain>
    </source>
</reference>
<evidence type="ECO:0000313" key="5">
    <source>
        <dbReference type="Proteomes" id="UP000799423"/>
    </source>
</evidence>
<feature type="region of interest" description="Disordered" evidence="1">
    <location>
        <begin position="407"/>
        <end position="426"/>
    </location>
</feature>
<dbReference type="Pfam" id="PF25078">
    <property type="entry name" value="DUF7801"/>
    <property type="match status" value="1"/>
</dbReference>
<organism evidence="4 5">
    <name type="scientific">Plenodomus tracheiphilus IPT5</name>
    <dbReference type="NCBI Taxonomy" id="1408161"/>
    <lineage>
        <taxon>Eukaryota</taxon>
        <taxon>Fungi</taxon>
        <taxon>Dikarya</taxon>
        <taxon>Ascomycota</taxon>
        <taxon>Pezizomycotina</taxon>
        <taxon>Dothideomycetes</taxon>
        <taxon>Pleosporomycetidae</taxon>
        <taxon>Pleosporales</taxon>
        <taxon>Pleosporineae</taxon>
        <taxon>Leptosphaeriaceae</taxon>
        <taxon>Plenodomus</taxon>
    </lineage>
</organism>
<feature type="compositionally biased region" description="Basic and acidic residues" evidence="1">
    <location>
        <begin position="665"/>
        <end position="686"/>
    </location>
</feature>
<gene>
    <name evidence="4" type="ORF">T440DRAFT_425746</name>
</gene>
<dbReference type="AlphaFoldDB" id="A0A6A7B2X4"/>
<feature type="region of interest" description="Disordered" evidence="1">
    <location>
        <begin position="155"/>
        <end position="182"/>
    </location>
</feature>
<feature type="region of interest" description="Disordered" evidence="1">
    <location>
        <begin position="993"/>
        <end position="1027"/>
    </location>
</feature>
<feature type="region of interest" description="Disordered" evidence="1">
    <location>
        <begin position="663"/>
        <end position="696"/>
    </location>
</feature>
<feature type="domain" description="Up-regulated during septation protein 1" evidence="2">
    <location>
        <begin position="101"/>
        <end position="230"/>
    </location>
</feature>
<feature type="compositionally biased region" description="Low complexity" evidence="1">
    <location>
        <begin position="1014"/>
        <end position="1027"/>
    </location>
</feature>
<dbReference type="Pfam" id="PF15456">
    <property type="entry name" value="Uds1"/>
    <property type="match status" value="1"/>
</dbReference>
<dbReference type="OrthoDB" id="5569911at2759"/>
<feature type="compositionally biased region" description="Basic and acidic residues" evidence="1">
    <location>
        <begin position="82"/>
        <end position="91"/>
    </location>
</feature>
<evidence type="ECO:0000259" key="3">
    <source>
        <dbReference type="Pfam" id="PF25078"/>
    </source>
</evidence>
<dbReference type="InterPro" id="IPR029191">
    <property type="entry name" value="Uds1"/>
</dbReference>
<protein>
    <submittedName>
        <fullName evidence="4">Involucrin repeat protein-like protein</fullName>
    </submittedName>
</protein>
<feature type="region of interest" description="Disordered" evidence="1">
    <location>
        <begin position="934"/>
        <end position="955"/>
    </location>
</feature>
<name>A0A6A7B2X4_9PLEO</name>
<proteinExistence type="predicted"/>
<feature type="domain" description="DUF7801" evidence="3">
    <location>
        <begin position="785"/>
        <end position="934"/>
    </location>
</feature>
<evidence type="ECO:0000313" key="4">
    <source>
        <dbReference type="EMBL" id="KAF2849840.1"/>
    </source>
</evidence>